<evidence type="ECO:0000256" key="2">
    <source>
        <dbReference type="ARBA" id="ARBA00022729"/>
    </source>
</evidence>
<dbReference type="NCBIfam" id="TIGR01098">
    <property type="entry name" value="3A0109s03R"/>
    <property type="match status" value="1"/>
</dbReference>
<dbReference type="CDD" id="cd01071">
    <property type="entry name" value="PBP2_PhnD_like"/>
    <property type="match status" value="1"/>
</dbReference>
<dbReference type="STRING" id="1307761.L21SP2_1482"/>
<accession>V5WH45</accession>
<comment type="similarity">
    <text evidence="1">Belongs to the phosphate/phosphite/phosphonate binding protein family.</text>
</comment>
<dbReference type="GO" id="GO:0055085">
    <property type="term" value="P:transmembrane transport"/>
    <property type="evidence" value="ECO:0007669"/>
    <property type="project" value="InterPro"/>
</dbReference>
<protein>
    <submittedName>
        <fullName evidence="4">Phosphonate ABC transporter phosphate-binding periplasmic component</fullName>
    </submittedName>
</protein>
<dbReference type="PANTHER" id="PTHR35841:SF1">
    <property type="entry name" value="PHOSPHONATES-BINDING PERIPLASMIC PROTEIN"/>
    <property type="match status" value="1"/>
</dbReference>
<dbReference type="SUPFAM" id="SSF53850">
    <property type="entry name" value="Periplasmic binding protein-like II"/>
    <property type="match status" value="1"/>
</dbReference>
<evidence type="ECO:0000256" key="1">
    <source>
        <dbReference type="ARBA" id="ARBA00007162"/>
    </source>
</evidence>
<dbReference type="RefSeq" id="WP_024267799.1">
    <property type="nucleotide sequence ID" value="NC_023035.1"/>
</dbReference>
<evidence type="ECO:0000313" key="4">
    <source>
        <dbReference type="EMBL" id="AHC14879.1"/>
    </source>
</evidence>
<dbReference type="PROSITE" id="PS51257">
    <property type="entry name" value="PROKAR_LIPOPROTEIN"/>
    <property type="match status" value="1"/>
</dbReference>
<dbReference type="InterPro" id="IPR005770">
    <property type="entry name" value="PhnD"/>
</dbReference>
<dbReference type="GO" id="GO:0043190">
    <property type="term" value="C:ATP-binding cassette (ABC) transporter complex"/>
    <property type="evidence" value="ECO:0007669"/>
    <property type="project" value="InterPro"/>
</dbReference>
<feature type="signal peptide" evidence="3">
    <location>
        <begin position="1"/>
        <end position="20"/>
    </location>
</feature>
<name>V5WH45_9SPIO</name>
<keyword evidence="5" id="KW-1185">Reference proteome</keyword>
<proteinExistence type="inferred from homology"/>
<keyword evidence="2 3" id="KW-0732">Signal</keyword>
<dbReference type="KEGG" id="slr:L21SP2_1482"/>
<dbReference type="PANTHER" id="PTHR35841">
    <property type="entry name" value="PHOSPHONATES-BINDING PERIPLASMIC PROTEIN"/>
    <property type="match status" value="1"/>
</dbReference>
<dbReference type="eggNOG" id="COG3221">
    <property type="taxonomic scope" value="Bacteria"/>
</dbReference>
<dbReference type="HOGENOM" id="CLU_051472_0_0_12"/>
<dbReference type="AlphaFoldDB" id="V5WH45"/>
<gene>
    <name evidence="4" type="ORF">L21SP2_1482</name>
</gene>
<feature type="chain" id="PRO_5004743073" evidence="3">
    <location>
        <begin position="21"/>
        <end position="300"/>
    </location>
</feature>
<evidence type="ECO:0000256" key="3">
    <source>
        <dbReference type="SAM" id="SignalP"/>
    </source>
</evidence>
<dbReference type="Gene3D" id="3.40.190.10">
    <property type="entry name" value="Periplasmic binding protein-like II"/>
    <property type="match status" value="2"/>
</dbReference>
<sequence>MKNAGMAVFVLLTAAVLMFAGCAGGEAELGSEENPIVWSFVPSGEMEQVAAGADEIASLLNEETGLFFDTNVATEYAGVIEALAADPPSAHMASLATFSYIKAADMGVAEAALVAVRYGSPTYAGQIIARADSDINSVADLKGKTFGRPDPLSTSGWIVPMLTMKAEGIDYQTDLEEVVDTGSHNNVVTAVYNGEVDAGATFDDARGNVEDDLEDVREVVKVIATSAPIPNDGVQFSPSVPEEIREQIVEALLAIAATDDGQEALSTAYSWNELIRRDDSFYDPFRQTLQRAGMDVDDIQ</sequence>
<dbReference type="Pfam" id="PF12974">
    <property type="entry name" value="Phosphonate-bd"/>
    <property type="match status" value="1"/>
</dbReference>
<dbReference type="Proteomes" id="UP000018680">
    <property type="component" value="Chromosome"/>
</dbReference>
<organism evidence="4 5">
    <name type="scientific">Salinispira pacifica</name>
    <dbReference type="NCBI Taxonomy" id="1307761"/>
    <lineage>
        <taxon>Bacteria</taxon>
        <taxon>Pseudomonadati</taxon>
        <taxon>Spirochaetota</taxon>
        <taxon>Spirochaetia</taxon>
        <taxon>Spirochaetales</taxon>
        <taxon>Spirochaetaceae</taxon>
        <taxon>Salinispira</taxon>
    </lineage>
</organism>
<dbReference type="OrthoDB" id="9776786at2"/>
<evidence type="ECO:0000313" key="5">
    <source>
        <dbReference type="Proteomes" id="UP000018680"/>
    </source>
</evidence>
<dbReference type="EMBL" id="CP006939">
    <property type="protein sequence ID" value="AHC14879.1"/>
    <property type="molecule type" value="Genomic_DNA"/>
</dbReference>
<reference evidence="4 5" key="1">
    <citation type="journal article" date="2015" name="Stand. Genomic Sci.">
        <title>Complete genome sequence and description of Salinispira pacifica gen. nov., sp. nov., a novel spirochaete isolated form a hypersaline microbial mat.</title>
        <authorList>
            <person name="Ben Hania W."/>
            <person name="Joseph M."/>
            <person name="Schumann P."/>
            <person name="Bunk B."/>
            <person name="Fiebig A."/>
            <person name="Sproer C."/>
            <person name="Klenk H.P."/>
            <person name="Fardeau M.L."/>
            <person name="Spring S."/>
        </authorList>
    </citation>
    <scope>NUCLEOTIDE SEQUENCE [LARGE SCALE GENOMIC DNA]</scope>
    <source>
        <strain evidence="4 5">L21-RPul-D2</strain>
    </source>
</reference>